<protein>
    <submittedName>
        <fullName evidence="2">Uncharacterized protein</fullName>
    </submittedName>
</protein>
<dbReference type="InParanoid" id="A0A804PZQ8"/>
<accession>A0A804PZQ8</accession>
<keyword evidence="3" id="KW-1185">Reference proteome</keyword>
<feature type="compositionally biased region" description="Low complexity" evidence="1">
    <location>
        <begin position="31"/>
        <end position="42"/>
    </location>
</feature>
<name>A0A804PZQ8_MAIZE</name>
<sequence length="74" mass="8389">MRLGWTRCSSTRAGPTPPSRLLASSQPQIWPTAPDRSTPSPSARRRAGVEKFNWMCRNFWKFATMDTLSVVCDM</sequence>
<reference evidence="2" key="2">
    <citation type="submission" date="2019-07" db="EMBL/GenBank/DDBJ databases">
        <authorList>
            <person name="Seetharam A."/>
            <person name="Woodhouse M."/>
            <person name="Cannon E."/>
        </authorList>
    </citation>
    <scope>NUCLEOTIDE SEQUENCE [LARGE SCALE GENOMIC DNA]</scope>
    <source>
        <strain evidence="2">cv. B73</strain>
    </source>
</reference>
<feature type="region of interest" description="Disordered" evidence="1">
    <location>
        <begin position="1"/>
        <end position="46"/>
    </location>
</feature>
<proteinExistence type="predicted"/>
<reference evidence="2" key="3">
    <citation type="submission" date="2021-05" db="UniProtKB">
        <authorList>
            <consortium name="EnsemblPlants"/>
        </authorList>
    </citation>
    <scope>IDENTIFICATION</scope>
    <source>
        <strain evidence="2">cv. B73</strain>
    </source>
</reference>
<dbReference type="Gramene" id="Zm00001eb289420_T001">
    <property type="protein sequence ID" value="Zm00001eb289420_P001"/>
    <property type="gene ID" value="Zm00001eb289420"/>
</dbReference>
<organism evidence="2 3">
    <name type="scientific">Zea mays</name>
    <name type="common">Maize</name>
    <dbReference type="NCBI Taxonomy" id="4577"/>
    <lineage>
        <taxon>Eukaryota</taxon>
        <taxon>Viridiplantae</taxon>
        <taxon>Streptophyta</taxon>
        <taxon>Embryophyta</taxon>
        <taxon>Tracheophyta</taxon>
        <taxon>Spermatophyta</taxon>
        <taxon>Magnoliopsida</taxon>
        <taxon>Liliopsida</taxon>
        <taxon>Poales</taxon>
        <taxon>Poaceae</taxon>
        <taxon>PACMAD clade</taxon>
        <taxon>Panicoideae</taxon>
        <taxon>Andropogonodae</taxon>
        <taxon>Andropogoneae</taxon>
        <taxon>Tripsacinae</taxon>
        <taxon>Zea</taxon>
    </lineage>
</organism>
<dbReference type="AlphaFoldDB" id="A0A804PZQ8"/>
<evidence type="ECO:0000256" key="1">
    <source>
        <dbReference type="SAM" id="MobiDB-lite"/>
    </source>
</evidence>
<evidence type="ECO:0000313" key="2">
    <source>
        <dbReference type="EnsemblPlants" id="Zm00001eb289420_P001"/>
    </source>
</evidence>
<reference evidence="3" key="1">
    <citation type="journal article" date="2009" name="Science">
        <title>The B73 maize genome: complexity, diversity, and dynamics.</title>
        <authorList>
            <person name="Schnable P.S."/>
            <person name="Ware D."/>
            <person name="Fulton R.S."/>
            <person name="Stein J.C."/>
            <person name="Wei F."/>
            <person name="Pasternak S."/>
            <person name="Liang C."/>
            <person name="Zhang J."/>
            <person name="Fulton L."/>
            <person name="Graves T.A."/>
            <person name="Minx P."/>
            <person name="Reily A.D."/>
            <person name="Courtney L."/>
            <person name="Kruchowski S.S."/>
            <person name="Tomlinson C."/>
            <person name="Strong C."/>
            <person name="Delehaunty K."/>
            <person name="Fronick C."/>
            <person name="Courtney B."/>
            <person name="Rock S.M."/>
            <person name="Belter E."/>
            <person name="Du F."/>
            <person name="Kim K."/>
            <person name="Abbott R.M."/>
            <person name="Cotton M."/>
            <person name="Levy A."/>
            <person name="Marchetto P."/>
            <person name="Ochoa K."/>
            <person name="Jackson S.M."/>
            <person name="Gillam B."/>
            <person name="Chen W."/>
            <person name="Yan L."/>
            <person name="Higginbotham J."/>
            <person name="Cardenas M."/>
            <person name="Waligorski J."/>
            <person name="Applebaum E."/>
            <person name="Phelps L."/>
            <person name="Falcone J."/>
            <person name="Kanchi K."/>
            <person name="Thane T."/>
            <person name="Scimone A."/>
            <person name="Thane N."/>
            <person name="Henke J."/>
            <person name="Wang T."/>
            <person name="Ruppert J."/>
            <person name="Shah N."/>
            <person name="Rotter K."/>
            <person name="Hodges J."/>
            <person name="Ingenthron E."/>
            <person name="Cordes M."/>
            <person name="Kohlberg S."/>
            <person name="Sgro J."/>
            <person name="Delgado B."/>
            <person name="Mead K."/>
            <person name="Chinwalla A."/>
            <person name="Leonard S."/>
            <person name="Crouse K."/>
            <person name="Collura K."/>
            <person name="Kudrna D."/>
            <person name="Currie J."/>
            <person name="He R."/>
            <person name="Angelova A."/>
            <person name="Rajasekar S."/>
            <person name="Mueller T."/>
            <person name="Lomeli R."/>
            <person name="Scara G."/>
            <person name="Ko A."/>
            <person name="Delaney K."/>
            <person name="Wissotski M."/>
            <person name="Lopez G."/>
            <person name="Campos D."/>
            <person name="Braidotti M."/>
            <person name="Ashley E."/>
            <person name="Golser W."/>
            <person name="Kim H."/>
            <person name="Lee S."/>
            <person name="Lin J."/>
            <person name="Dujmic Z."/>
            <person name="Kim W."/>
            <person name="Talag J."/>
            <person name="Zuccolo A."/>
            <person name="Fan C."/>
            <person name="Sebastian A."/>
            <person name="Kramer M."/>
            <person name="Spiegel L."/>
            <person name="Nascimento L."/>
            <person name="Zutavern T."/>
            <person name="Miller B."/>
            <person name="Ambroise C."/>
            <person name="Muller S."/>
            <person name="Spooner W."/>
            <person name="Narechania A."/>
            <person name="Ren L."/>
            <person name="Wei S."/>
            <person name="Kumari S."/>
            <person name="Faga B."/>
            <person name="Levy M.J."/>
            <person name="McMahan L."/>
            <person name="Van Buren P."/>
            <person name="Vaughn M.W."/>
            <person name="Ying K."/>
            <person name="Yeh C.-T."/>
            <person name="Emrich S.J."/>
            <person name="Jia Y."/>
            <person name="Kalyanaraman A."/>
            <person name="Hsia A.-P."/>
            <person name="Barbazuk W.B."/>
            <person name="Baucom R.S."/>
            <person name="Brutnell T.P."/>
            <person name="Carpita N.C."/>
            <person name="Chaparro C."/>
            <person name="Chia J.-M."/>
            <person name="Deragon J.-M."/>
            <person name="Estill J.C."/>
            <person name="Fu Y."/>
            <person name="Jeddeloh J.A."/>
            <person name="Han Y."/>
            <person name="Lee H."/>
            <person name="Li P."/>
            <person name="Lisch D.R."/>
            <person name="Liu S."/>
            <person name="Liu Z."/>
            <person name="Nagel D.H."/>
            <person name="McCann M.C."/>
            <person name="SanMiguel P."/>
            <person name="Myers A.M."/>
            <person name="Nettleton D."/>
            <person name="Nguyen J."/>
            <person name="Penning B.W."/>
            <person name="Ponnala L."/>
            <person name="Schneider K.L."/>
            <person name="Schwartz D.C."/>
            <person name="Sharma A."/>
            <person name="Soderlund C."/>
            <person name="Springer N.M."/>
            <person name="Sun Q."/>
            <person name="Wang H."/>
            <person name="Waterman M."/>
            <person name="Westerman R."/>
            <person name="Wolfgruber T.K."/>
            <person name="Yang L."/>
            <person name="Yu Y."/>
            <person name="Zhang L."/>
            <person name="Zhou S."/>
            <person name="Zhu Q."/>
            <person name="Bennetzen J.L."/>
            <person name="Dawe R.K."/>
            <person name="Jiang J."/>
            <person name="Jiang N."/>
            <person name="Presting G.G."/>
            <person name="Wessler S.R."/>
            <person name="Aluru S."/>
            <person name="Martienssen R.A."/>
            <person name="Clifton S.W."/>
            <person name="McCombie W.R."/>
            <person name="Wing R.A."/>
            <person name="Wilson R.K."/>
        </authorList>
    </citation>
    <scope>NUCLEOTIDE SEQUENCE [LARGE SCALE GENOMIC DNA]</scope>
    <source>
        <strain evidence="3">cv. B73</strain>
    </source>
</reference>
<dbReference type="EnsemblPlants" id="Zm00001eb289420_T001">
    <property type="protein sequence ID" value="Zm00001eb289420_P001"/>
    <property type="gene ID" value="Zm00001eb289420"/>
</dbReference>
<dbReference type="Proteomes" id="UP000007305">
    <property type="component" value="Chromosome 6"/>
</dbReference>
<evidence type="ECO:0000313" key="3">
    <source>
        <dbReference type="Proteomes" id="UP000007305"/>
    </source>
</evidence>